<keyword evidence="5" id="KW-1185">Reference proteome</keyword>
<evidence type="ECO:0000259" key="3">
    <source>
        <dbReference type="Pfam" id="PF17162"/>
    </source>
</evidence>
<dbReference type="CDD" id="cd04276">
    <property type="entry name" value="ZnMc_MMP_like_2"/>
    <property type="match status" value="1"/>
</dbReference>
<dbReference type="Gene3D" id="3.40.390.10">
    <property type="entry name" value="Collagenase (Catalytic Domain)"/>
    <property type="match status" value="1"/>
</dbReference>
<gene>
    <name evidence="4" type="ORF">EDB95_4092</name>
</gene>
<comment type="caution">
    <text evidence="4">The sequence shown here is derived from an EMBL/GenBank/DDBJ whole genome shotgun (WGS) entry which is preliminary data.</text>
</comment>
<protein>
    <submittedName>
        <fullName evidence="4">Uncharacterized protein DUF5118</fullName>
    </submittedName>
</protein>
<feature type="domain" description="DUF5118" evidence="3">
    <location>
        <begin position="25"/>
        <end position="72"/>
    </location>
</feature>
<dbReference type="PANTHER" id="PTHR38478:SF1">
    <property type="entry name" value="ZINC DEPENDENT METALLOPROTEASE DOMAIN LIPOPROTEIN"/>
    <property type="match status" value="1"/>
</dbReference>
<evidence type="ECO:0000259" key="1">
    <source>
        <dbReference type="Pfam" id="PF16313"/>
    </source>
</evidence>
<name>A0A4R8DFQ1_9BACT</name>
<dbReference type="InterPro" id="IPR034032">
    <property type="entry name" value="Zn_MMP-like_bac"/>
</dbReference>
<dbReference type="EMBL" id="SODV01000002">
    <property type="protein sequence ID" value="TDW96267.1"/>
    <property type="molecule type" value="Genomic_DNA"/>
</dbReference>
<evidence type="ECO:0000313" key="5">
    <source>
        <dbReference type="Proteomes" id="UP000294498"/>
    </source>
</evidence>
<dbReference type="InterPro" id="IPR032534">
    <property type="entry name" value="EcxA_zinc-bd"/>
</dbReference>
<sequence>MKYLVLIALSVAIGNARGQSARGLKPFDKVIPKDAVAWRGLFTVYQVGDSVYFEVPDSLLNRDMLVINRFVQMPYAKSFLMPRKYPGEENGETPCYFMLGRDSSINLCTDLLRKQAEPEGRLSAAVRQSTADQVVATFPIVAMGPSGKGFVISVSSFLKSSPVMSAKDWTGRGRSRLEYVHGYPVNVEIGMYQETGMGEIYVMNTSFIALPKTPMQQRIFDRRVGFFNNETFYFADNQQAVEKRDFIDRWRMEPRPEDRERWERGELVEPAKPIVYYIDPHTPKQWVKYLILGVNDWQKAFEQAGFKNAIMAKEWPYGDSVSLDDARYSFLCYLPSEVMNAYGPNTHDPRSGEIIQSHIGWYHNVMTLVDYWYRSQVGATDPAARRPVFDEELMGQLIRFVSSHEVGHTLGLRHNFGSSSRTPVEKMRDKNWLKEHGHTASIMDYARFNYVAQPEDSVPQDCLWPHIGEYDRWAIQWGYKYTGLNAEEDKKVLYRLASDSLAANPRLWFGSQEAEKLLQTDPPDDPRCQTEDLGDNDMIANAYGIKNLRRVLPNLPAWTKEQGGLYDNLDGAYKALLDEYKRFVGHVVNHIGGAERTYRSEDSGGDVYAPVPKEQQQQALAFLNEQLFTTPEWLLDPGVVNKIVVPGDAIGVLQRKTLKTLLGADKLANLLAASSQFGDSLSYPVQEYVADLHRYIWGGLSAGKKMDDCRRNLQKSYIDAMAALVAGHDPDISETDTWSVARADLAQIDREVKAALPKYTSEADQAHLQNVLQQIHRLHVH</sequence>
<dbReference type="PANTHER" id="PTHR38478">
    <property type="entry name" value="PEPTIDASE M1A AND M12B"/>
    <property type="match status" value="1"/>
</dbReference>
<feature type="domain" description="EcxA zinc-binding" evidence="1">
    <location>
        <begin position="388"/>
        <end position="700"/>
    </location>
</feature>
<dbReference type="SUPFAM" id="SSF55486">
    <property type="entry name" value="Metalloproteases ('zincins'), catalytic domain"/>
    <property type="match status" value="1"/>
</dbReference>
<organism evidence="4 5">
    <name type="scientific">Dinghuibacter silviterrae</name>
    <dbReference type="NCBI Taxonomy" id="1539049"/>
    <lineage>
        <taxon>Bacteria</taxon>
        <taxon>Pseudomonadati</taxon>
        <taxon>Bacteroidota</taxon>
        <taxon>Chitinophagia</taxon>
        <taxon>Chitinophagales</taxon>
        <taxon>Chitinophagaceae</taxon>
        <taxon>Dinghuibacter</taxon>
    </lineage>
</organism>
<dbReference type="AlphaFoldDB" id="A0A4R8DFQ1"/>
<evidence type="ECO:0000313" key="4">
    <source>
        <dbReference type="EMBL" id="TDW96267.1"/>
    </source>
</evidence>
<dbReference type="Pfam" id="PF17148">
    <property type="entry name" value="DUF5117"/>
    <property type="match status" value="1"/>
</dbReference>
<dbReference type="InterPro" id="IPR033413">
    <property type="entry name" value="DUF5117"/>
</dbReference>
<feature type="domain" description="DUF5117" evidence="2">
    <location>
        <begin position="119"/>
        <end position="255"/>
    </location>
</feature>
<dbReference type="InterPro" id="IPR033428">
    <property type="entry name" value="DUF5118"/>
</dbReference>
<dbReference type="Pfam" id="PF16313">
    <property type="entry name" value="DUF4953"/>
    <property type="match status" value="1"/>
</dbReference>
<dbReference type="RefSeq" id="WP_162852703.1">
    <property type="nucleotide sequence ID" value="NZ_SODV01000002.1"/>
</dbReference>
<accession>A0A4R8DFQ1</accession>
<dbReference type="Pfam" id="PF17162">
    <property type="entry name" value="DUF5118"/>
    <property type="match status" value="1"/>
</dbReference>
<dbReference type="Proteomes" id="UP000294498">
    <property type="component" value="Unassembled WGS sequence"/>
</dbReference>
<reference evidence="4 5" key="1">
    <citation type="submission" date="2019-03" db="EMBL/GenBank/DDBJ databases">
        <title>Genomic Encyclopedia of Type Strains, Phase IV (KMG-IV): sequencing the most valuable type-strain genomes for metagenomic binning, comparative biology and taxonomic classification.</title>
        <authorList>
            <person name="Goeker M."/>
        </authorList>
    </citation>
    <scope>NUCLEOTIDE SEQUENCE [LARGE SCALE GENOMIC DNA]</scope>
    <source>
        <strain evidence="4 5">DSM 100059</strain>
    </source>
</reference>
<dbReference type="InterPro" id="IPR024079">
    <property type="entry name" value="MetalloPept_cat_dom_sf"/>
</dbReference>
<proteinExistence type="predicted"/>
<evidence type="ECO:0000259" key="2">
    <source>
        <dbReference type="Pfam" id="PF17148"/>
    </source>
</evidence>
<dbReference type="GO" id="GO:0008237">
    <property type="term" value="F:metallopeptidase activity"/>
    <property type="evidence" value="ECO:0007669"/>
    <property type="project" value="InterPro"/>
</dbReference>